<feature type="region of interest" description="Disordered" evidence="1">
    <location>
        <begin position="98"/>
        <end position="120"/>
    </location>
</feature>
<evidence type="ECO:0000313" key="4">
    <source>
        <dbReference type="Proteomes" id="UP001365128"/>
    </source>
</evidence>
<feature type="signal peptide" evidence="2">
    <location>
        <begin position="1"/>
        <end position="19"/>
    </location>
</feature>
<gene>
    <name evidence="3" type="ORF">IWX46DRAFT_323602</name>
</gene>
<reference evidence="3 4" key="1">
    <citation type="submission" date="2024-04" db="EMBL/GenBank/DDBJ databases">
        <title>Phyllosticta paracitricarpa is synonymous to the EU quarantine fungus P. citricarpa based on phylogenomic analyses.</title>
        <authorList>
            <consortium name="Lawrence Berkeley National Laboratory"/>
            <person name="Van Ingen-Buijs V.A."/>
            <person name="Van Westerhoven A.C."/>
            <person name="Haridas S."/>
            <person name="Skiadas P."/>
            <person name="Martin F."/>
            <person name="Groenewald J.Z."/>
            <person name="Crous P.W."/>
            <person name="Seidl M.F."/>
        </authorList>
    </citation>
    <scope>NUCLEOTIDE SEQUENCE [LARGE SCALE GENOMIC DNA]</scope>
    <source>
        <strain evidence="3 4">CBS 122670</strain>
    </source>
</reference>
<accession>A0ABR1LEH6</accession>
<proteinExistence type="predicted"/>
<evidence type="ECO:0000256" key="1">
    <source>
        <dbReference type="SAM" id="MobiDB-lite"/>
    </source>
</evidence>
<dbReference type="Proteomes" id="UP001365128">
    <property type="component" value="Unassembled WGS sequence"/>
</dbReference>
<evidence type="ECO:0000256" key="2">
    <source>
        <dbReference type="SAM" id="SignalP"/>
    </source>
</evidence>
<keyword evidence="4" id="KW-1185">Reference proteome</keyword>
<sequence>MRLLILSFLEFLVFLFSRPAIFQRCSSGHWIMGRTAISRPAANDGIFSCYKVGCISLLHTSTRIVFFSRACYFGVTGPVTAAQARLVFMLLTEEMAKKKKKKKKKKGKGKKLGDGGSVAL</sequence>
<name>A0ABR1LEH6_9PEZI</name>
<protein>
    <recommendedName>
        <fullName evidence="5">Secreted protein</fullName>
    </recommendedName>
</protein>
<keyword evidence="2" id="KW-0732">Signal</keyword>
<feature type="compositionally biased region" description="Basic residues" evidence="1">
    <location>
        <begin position="98"/>
        <end position="110"/>
    </location>
</feature>
<comment type="caution">
    <text evidence="3">The sequence shown here is derived from an EMBL/GenBank/DDBJ whole genome shotgun (WGS) entry which is preliminary data.</text>
</comment>
<evidence type="ECO:0008006" key="5">
    <source>
        <dbReference type="Google" id="ProtNLM"/>
    </source>
</evidence>
<evidence type="ECO:0000313" key="3">
    <source>
        <dbReference type="EMBL" id="KAK7533622.1"/>
    </source>
</evidence>
<organism evidence="3 4">
    <name type="scientific">Phyllosticta citricarpa</name>
    <dbReference type="NCBI Taxonomy" id="55181"/>
    <lineage>
        <taxon>Eukaryota</taxon>
        <taxon>Fungi</taxon>
        <taxon>Dikarya</taxon>
        <taxon>Ascomycota</taxon>
        <taxon>Pezizomycotina</taxon>
        <taxon>Dothideomycetes</taxon>
        <taxon>Dothideomycetes incertae sedis</taxon>
        <taxon>Botryosphaeriales</taxon>
        <taxon>Phyllostictaceae</taxon>
        <taxon>Phyllosticta</taxon>
    </lineage>
</organism>
<feature type="chain" id="PRO_5045639721" description="Secreted protein" evidence="2">
    <location>
        <begin position="20"/>
        <end position="120"/>
    </location>
</feature>
<dbReference type="EMBL" id="JBBPDW010000045">
    <property type="protein sequence ID" value="KAK7533622.1"/>
    <property type="molecule type" value="Genomic_DNA"/>
</dbReference>